<dbReference type="PANTHER" id="PTHR15439:SF0">
    <property type="entry name" value="CELL DIVISION CYCLE AND APOPTOSIS REGULATOR PROTEIN 1-RELATED"/>
    <property type="match status" value="1"/>
</dbReference>
<reference key="1">
    <citation type="journal article" date="2007" name="Nature">
        <title>The medaka draft genome and insights into vertebrate genome evolution.</title>
        <authorList>
            <person name="Kasahara M."/>
            <person name="Naruse K."/>
            <person name="Sasaki S."/>
            <person name="Nakatani Y."/>
            <person name="Qu W."/>
            <person name="Ahsan B."/>
            <person name="Yamada T."/>
            <person name="Nagayasu Y."/>
            <person name="Doi K."/>
            <person name="Kasai Y."/>
            <person name="Jindo T."/>
            <person name="Kobayashi D."/>
            <person name="Shimada A."/>
            <person name="Toyoda A."/>
            <person name="Kuroki Y."/>
            <person name="Fujiyama A."/>
            <person name="Sasaki T."/>
            <person name="Shimizu A."/>
            <person name="Asakawa S."/>
            <person name="Shimizu N."/>
            <person name="Hashimoto S."/>
            <person name="Yang J."/>
            <person name="Lee Y."/>
            <person name="Matsushima K."/>
            <person name="Sugano S."/>
            <person name="Sakaizumi M."/>
            <person name="Narita T."/>
            <person name="Ohishi K."/>
            <person name="Haga S."/>
            <person name="Ohta F."/>
            <person name="Nomoto H."/>
            <person name="Nogata K."/>
            <person name="Morishita T."/>
            <person name="Endo T."/>
            <person name="Shin-I T."/>
            <person name="Takeda H."/>
            <person name="Morishita S."/>
            <person name="Kohara Y."/>
        </authorList>
    </citation>
    <scope>NUCLEOTIDE SEQUENCE [LARGE SCALE GENOMIC DNA]</scope>
    <source>
        <strain>Hd-rR</strain>
    </source>
</reference>
<dbReference type="InterPro" id="IPR036875">
    <property type="entry name" value="Znf_CCHC_sf"/>
</dbReference>
<dbReference type="Pfam" id="PF13696">
    <property type="entry name" value="zf-CCHC_2"/>
    <property type="match status" value="1"/>
</dbReference>
<feature type="domain" description="RING-type" evidence="5">
    <location>
        <begin position="143"/>
        <end position="183"/>
    </location>
</feature>
<evidence type="ECO:0000259" key="6">
    <source>
        <dbReference type="PROSITE" id="PS50158"/>
    </source>
</evidence>
<feature type="domain" description="CCHC-type" evidence="6">
    <location>
        <begin position="45"/>
        <end position="59"/>
    </location>
</feature>
<dbReference type="GO" id="GO:0008270">
    <property type="term" value="F:zinc ion binding"/>
    <property type="evidence" value="ECO:0007669"/>
    <property type="project" value="UniProtKB-KW"/>
</dbReference>
<dbReference type="PROSITE" id="PS50089">
    <property type="entry name" value="ZF_RING_2"/>
    <property type="match status" value="1"/>
</dbReference>
<evidence type="ECO:0000256" key="2">
    <source>
        <dbReference type="ARBA" id="ARBA00022771"/>
    </source>
</evidence>
<accession>A0A3P9JSJ0</accession>
<evidence type="ECO:0000313" key="8">
    <source>
        <dbReference type="Proteomes" id="UP000265200"/>
    </source>
</evidence>
<dbReference type="InterPro" id="IPR013083">
    <property type="entry name" value="Znf_RING/FYVE/PHD"/>
</dbReference>
<dbReference type="PANTHER" id="PTHR15439">
    <property type="entry name" value="RETINOBLASTOMA-BINDING PROTEIN 6"/>
    <property type="match status" value="1"/>
</dbReference>
<keyword evidence="2 4" id="KW-0863">Zinc-finger</keyword>
<evidence type="ECO:0000313" key="7">
    <source>
        <dbReference type="Ensembl" id="ENSORLP00015035371.1"/>
    </source>
</evidence>
<reference evidence="7 8" key="2">
    <citation type="submission" date="2017-04" db="EMBL/GenBank/DDBJ databases">
        <title>CpG methylation of centromeres and impact of large insertions on vertebrate speciation.</title>
        <authorList>
            <person name="Ichikawa K."/>
            <person name="Yoshimura J."/>
            <person name="Morishita S."/>
        </authorList>
    </citation>
    <scope>NUCLEOTIDE SEQUENCE</scope>
    <source>
        <strain evidence="7 8">HSOK</strain>
    </source>
</reference>
<protein>
    <recommendedName>
        <fullName evidence="9">Retinoblastoma binding protein 6</fullName>
    </recommendedName>
</protein>
<evidence type="ECO:0000256" key="3">
    <source>
        <dbReference type="ARBA" id="ARBA00022833"/>
    </source>
</evidence>
<dbReference type="GO" id="GO:0061630">
    <property type="term" value="F:ubiquitin protein ligase activity"/>
    <property type="evidence" value="ECO:0007669"/>
    <property type="project" value="InterPro"/>
</dbReference>
<keyword evidence="3" id="KW-0862">Zinc</keyword>
<dbReference type="AlphaFoldDB" id="A0A3P9JSJ0"/>
<dbReference type="CDD" id="cd16620">
    <property type="entry name" value="vRING-HC-C4C4_RBBP6"/>
    <property type="match status" value="1"/>
</dbReference>
<dbReference type="InterPro" id="IPR025829">
    <property type="entry name" value="Zn_knuckle_CX2CX3GHX4C"/>
</dbReference>
<organism evidence="7 8">
    <name type="scientific">Oryzias latipes</name>
    <name type="common">Japanese rice fish</name>
    <name type="synonym">Japanese killifish</name>
    <dbReference type="NCBI Taxonomy" id="8090"/>
    <lineage>
        <taxon>Eukaryota</taxon>
        <taxon>Metazoa</taxon>
        <taxon>Chordata</taxon>
        <taxon>Craniata</taxon>
        <taxon>Vertebrata</taxon>
        <taxon>Euteleostomi</taxon>
        <taxon>Actinopterygii</taxon>
        <taxon>Neopterygii</taxon>
        <taxon>Teleostei</taxon>
        <taxon>Neoteleostei</taxon>
        <taxon>Acanthomorphata</taxon>
        <taxon>Ovalentaria</taxon>
        <taxon>Atherinomorphae</taxon>
        <taxon>Beloniformes</taxon>
        <taxon>Adrianichthyidae</taxon>
        <taxon>Oryziinae</taxon>
        <taxon>Oryzias</taxon>
    </lineage>
</organism>
<dbReference type="InterPro" id="IPR033489">
    <property type="entry name" value="RBBP6"/>
</dbReference>
<sequence>MQMANLVDADVPEEDKIKVMMNQSNYSTMNLNTKLGTVLPENYTCFRCGNAGHHIRNCPTSGDKHFEAPQRLKKSTGIPRSFMVEVDDPNIKGVMVTNCGRYAIPAIDAEAYAIGKKERPPFLPQKQPKSESEDDPVPDELLCLICHDLLDDAVVIHCCRNSYCDDCIRTTLLDSEDHVCPTCGQSSVSPDSLTANKFLRQVRLLFIYFFK</sequence>
<evidence type="ECO:0000256" key="1">
    <source>
        <dbReference type="ARBA" id="ARBA00022723"/>
    </source>
</evidence>
<dbReference type="Proteomes" id="UP000265200">
    <property type="component" value="Chromosome 8"/>
</dbReference>
<name>A0A3P9JSJ0_ORYLA</name>
<dbReference type="Ensembl" id="ENSORLT00015036145.1">
    <property type="protein sequence ID" value="ENSORLP00015035371.1"/>
    <property type="gene ID" value="ENSORLG00015021920.1"/>
</dbReference>
<dbReference type="SMART" id="SM00343">
    <property type="entry name" value="ZnF_C2HC"/>
    <property type="match status" value="1"/>
</dbReference>
<evidence type="ECO:0000259" key="5">
    <source>
        <dbReference type="PROSITE" id="PS50089"/>
    </source>
</evidence>
<dbReference type="InterPro" id="IPR001878">
    <property type="entry name" value="Znf_CCHC"/>
</dbReference>
<dbReference type="GO" id="GO:0006397">
    <property type="term" value="P:mRNA processing"/>
    <property type="evidence" value="ECO:0007669"/>
    <property type="project" value="InterPro"/>
</dbReference>
<reference evidence="7" key="3">
    <citation type="submission" date="2025-08" db="UniProtKB">
        <authorList>
            <consortium name="Ensembl"/>
        </authorList>
    </citation>
    <scope>IDENTIFICATION</scope>
    <source>
        <strain evidence="7">HSOK</strain>
    </source>
</reference>
<evidence type="ECO:0000256" key="4">
    <source>
        <dbReference type="PROSITE-ProRule" id="PRU00047"/>
    </source>
</evidence>
<dbReference type="PROSITE" id="PS50158">
    <property type="entry name" value="ZF_CCHC"/>
    <property type="match status" value="1"/>
</dbReference>
<dbReference type="GO" id="GO:0016567">
    <property type="term" value="P:protein ubiquitination"/>
    <property type="evidence" value="ECO:0007669"/>
    <property type="project" value="InterPro"/>
</dbReference>
<dbReference type="Gene3D" id="3.30.40.10">
    <property type="entry name" value="Zinc/RING finger domain, C3HC4 (zinc finger)"/>
    <property type="match status" value="1"/>
</dbReference>
<keyword evidence="1" id="KW-0479">Metal-binding</keyword>
<dbReference type="SUPFAM" id="SSF57850">
    <property type="entry name" value="RING/U-box"/>
    <property type="match status" value="1"/>
</dbReference>
<evidence type="ECO:0008006" key="9">
    <source>
        <dbReference type="Google" id="ProtNLM"/>
    </source>
</evidence>
<dbReference type="SUPFAM" id="SSF57756">
    <property type="entry name" value="Retrovirus zinc finger-like domains"/>
    <property type="match status" value="1"/>
</dbReference>
<dbReference type="Gene3D" id="4.10.60.10">
    <property type="entry name" value="Zinc finger, CCHC-type"/>
    <property type="match status" value="1"/>
</dbReference>
<dbReference type="InterPro" id="IPR001841">
    <property type="entry name" value="Znf_RING"/>
</dbReference>
<proteinExistence type="predicted"/>
<dbReference type="GO" id="GO:0003676">
    <property type="term" value="F:nucleic acid binding"/>
    <property type="evidence" value="ECO:0007669"/>
    <property type="project" value="InterPro"/>
</dbReference>
<reference evidence="7" key="4">
    <citation type="submission" date="2025-09" db="UniProtKB">
        <authorList>
            <consortium name="Ensembl"/>
        </authorList>
    </citation>
    <scope>IDENTIFICATION</scope>
    <source>
        <strain evidence="7">HSOK</strain>
    </source>
</reference>